<evidence type="ECO:0000313" key="5">
    <source>
        <dbReference type="EMBL" id="WCL72409.1"/>
    </source>
</evidence>
<keyword evidence="3 4" id="KW-0418">Kinase</keyword>
<dbReference type="RefSeq" id="WP_237090944.1">
    <property type="nucleotide sequence ID" value="NZ_CP116766.1"/>
</dbReference>
<gene>
    <name evidence="5" type="ORF">PJU73_02560</name>
</gene>
<dbReference type="PANTHER" id="PTHR21599">
    <property type="entry name" value="GLYCERATE KINASE"/>
    <property type="match status" value="1"/>
</dbReference>
<accession>A0ABY7RLA8</accession>
<dbReference type="InterPro" id="IPR018197">
    <property type="entry name" value="Glycerate_kinase_RE-like"/>
</dbReference>
<dbReference type="InterPro" id="IPR004381">
    <property type="entry name" value="Glycerate_kinase"/>
</dbReference>
<dbReference type="PANTHER" id="PTHR21599:SF0">
    <property type="entry name" value="GLYCERATE KINASE"/>
    <property type="match status" value="1"/>
</dbReference>
<evidence type="ECO:0000256" key="1">
    <source>
        <dbReference type="ARBA" id="ARBA00006284"/>
    </source>
</evidence>
<reference evidence="5 6" key="1">
    <citation type="submission" date="2023-01" db="EMBL/GenBank/DDBJ databases">
        <authorList>
            <person name="Yang C."/>
        </authorList>
    </citation>
    <scope>NUCLEOTIDE SEQUENCE [LARGE SCALE GENOMIC DNA]</scope>
    <source>
        <strain evidence="5 6">ZJ106</strain>
    </source>
</reference>
<protein>
    <submittedName>
        <fullName evidence="5">Glycerate kinase</fullName>
    </submittedName>
</protein>
<dbReference type="Gene3D" id="3.40.50.10350">
    <property type="entry name" value="Glycerate kinase, domain 1"/>
    <property type="match status" value="1"/>
</dbReference>
<evidence type="ECO:0000256" key="3">
    <source>
        <dbReference type="ARBA" id="ARBA00022777"/>
    </source>
</evidence>
<proteinExistence type="inferred from homology"/>
<evidence type="ECO:0000256" key="2">
    <source>
        <dbReference type="ARBA" id="ARBA00022679"/>
    </source>
</evidence>
<evidence type="ECO:0000313" key="6">
    <source>
        <dbReference type="Proteomes" id="UP001221268"/>
    </source>
</evidence>
<dbReference type="NCBIfam" id="TIGR00045">
    <property type="entry name" value="glycerate kinase"/>
    <property type="match status" value="1"/>
</dbReference>
<dbReference type="GO" id="GO:0016301">
    <property type="term" value="F:kinase activity"/>
    <property type="evidence" value="ECO:0007669"/>
    <property type="project" value="UniProtKB-KW"/>
</dbReference>
<sequence length="377" mass="39121">MNILIAPDSFKESLSAGAVADALEAGFKKILPDARYVKIPMADGGEGTVQSLIDATQGRLKTVAVTAPLGNTVEAGFGISGDGKTAVIEMAAASGLHLVAPEQRNPLLTTSYGTGELILAALDEGVEKIILGIGGSATNDGGAGMLQALGVSFTNKFGKEIPFGGGNLHQITQADFSRLDSRLQHTQIEVACDVDNPLCGEKGAAAVFGPQKGATPQIVAELDSALEHFADIIADCCETDIRNHAGAGAAGGMGGGLLTLPNVRLQSGIQIVMETVNLAAHIRKADLVITGEGRMDAQSIHGKTPVGVAQTAKQYGKPVIAVVGCLHEDYEVVYEHGIDAVFPIIRQTAPLEQVLANARENLISTAQNIARVMTLSR</sequence>
<keyword evidence="6" id="KW-1185">Reference proteome</keyword>
<dbReference type="InterPro" id="IPR018193">
    <property type="entry name" value="Glyc_kinase_flavodox-like_fold"/>
</dbReference>
<keyword evidence="2 4" id="KW-0808">Transferase</keyword>
<name>A0ABY7RLA8_9NEIS</name>
<comment type="similarity">
    <text evidence="1 4">Belongs to the glycerate kinase type-1 family.</text>
</comment>
<organism evidence="5 6">
    <name type="scientific">Neisseria lisongii</name>
    <dbReference type="NCBI Taxonomy" id="2912188"/>
    <lineage>
        <taxon>Bacteria</taxon>
        <taxon>Pseudomonadati</taxon>
        <taxon>Pseudomonadota</taxon>
        <taxon>Betaproteobacteria</taxon>
        <taxon>Neisseriales</taxon>
        <taxon>Neisseriaceae</taxon>
        <taxon>Neisseria</taxon>
    </lineage>
</organism>
<dbReference type="PIRSF" id="PIRSF006078">
    <property type="entry name" value="GlxK"/>
    <property type="match status" value="1"/>
</dbReference>
<dbReference type="Proteomes" id="UP001221268">
    <property type="component" value="Chromosome"/>
</dbReference>
<dbReference type="EMBL" id="CP116766">
    <property type="protein sequence ID" value="WCL72409.1"/>
    <property type="molecule type" value="Genomic_DNA"/>
</dbReference>
<evidence type="ECO:0000256" key="4">
    <source>
        <dbReference type="PIRNR" id="PIRNR006078"/>
    </source>
</evidence>
<dbReference type="Pfam" id="PF02595">
    <property type="entry name" value="Gly_kinase"/>
    <property type="match status" value="1"/>
</dbReference>
<dbReference type="SUPFAM" id="SSF110738">
    <property type="entry name" value="Glycerate kinase I"/>
    <property type="match status" value="1"/>
</dbReference>
<dbReference type="Gene3D" id="3.90.1510.10">
    <property type="entry name" value="Glycerate kinase, domain 2"/>
    <property type="match status" value="1"/>
</dbReference>
<dbReference type="InterPro" id="IPR036129">
    <property type="entry name" value="Glycerate_kinase_sf"/>
</dbReference>